<dbReference type="AlphaFoldDB" id="A0A423WGI2"/>
<dbReference type="EC" id="3.2.1.21" evidence="4"/>
<gene>
    <name evidence="9" type="ORF">VMCG_06083</name>
</gene>
<dbReference type="Pfam" id="PF14310">
    <property type="entry name" value="Fn3-like"/>
    <property type="match status" value="1"/>
</dbReference>
<dbReference type="InterPro" id="IPR001764">
    <property type="entry name" value="Glyco_hydro_3_N"/>
</dbReference>
<comment type="pathway">
    <text evidence="2">Glycan metabolism; cellulose degradation.</text>
</comment>
<name>A0A423WGI2_9PEZI</name>
<organism evidence="9 10">
    <name type="scientific">Cytospora schulzeri</name>
    <dbReference type="NCBI Taxonomy" id="448051"/>
    <lineage>
        <taxon>Eukaryota</taxon>
        <taxon>Fungi</taxon>
        <taxon>Dikarya</taxon>
        <taxon>Ascomycota</taxon>
        <taxon>Pezizomycotina</taxon>
        <taxon>Sordariomycetes</taxon>
        <taxon>Sordariomycetidae</taxon>
        <taxon>Diaporthales</taxon>
        <taxon>Cytosporaceae</taxon>
        <taxon>Cytospora</taxon>
    </lineage>
</organism>
<proteinExistence type="inferred from homology"/>
<comment type="similarity">
    <text evidence="3">Belongs to the glycosyl hydrolase 3 family.</text>
</comment>
<keyword evidence="5" id="KW-0378">Hydrolase</keyword>
<dbReference type="STRING" id="356882.A0A423WGI2"/>
<dbReference type="SUPFAM" id="SSF51445">
    <property type="entry name" value="(Trans)glycosidases"/>
    <property type="match status" value="1"/>
</dbReference>
<dbReference type="InterPro" id="IPR026891">
    <property type="entry name" value="Fn3-like"/>
</dbReference>
<evidence type="ECO:0000256" key="5">
    <source>
        <dbReference type="ARBA" id="ARBA00022801"/>
    </source>
</evidence>
<protein>
    <recommendedName>
        <fullName evidence="4">beta-glucosidase</fullName>
        <ecNumber evidence="4">3.2.1.21</ecNumber>
    </recommendedName>
</protein>
<dbReference type="EMBL" id="LKEA01000017">
    <property type="protein sequence ID" value="ROW02478.1"/>
    <property type="molecule type" value="Genomic_DNA"/>
</dbReference>
<dbReference type="PRINTS" id="PR00133">
    <property type="entry name" value="GLHYDRLASE3"/>
</dbReference>
<comment type="catalytic activity">
    <reaction evidence="1">
        <text>Hydrolysis of terminal, non-reducing beta-D-glucosyl residues with release of beta-D-glucose.</text>
        <dbReference type="EC" id="3.2.1.21"/>
    </reaction>
</comment>
<evidence type="ECO:0000256" key="2">
    <source>
        <dbReference type="ARBA" id="ARBA00004987"/>
    </source>
</evidence>
<dbReference type="GO" id="GO:0008422">
    <property type="term" value="F:beta-glucosidase activity"/>
    <property type="evidence" value="ECO:0007669"/>
    <property type="project" value="UniProtKB-EC"/>
</dbReference>
<dbReference type="InterPro" id="IPR017853">
    <property type="entry name" value="GH"/>
</dbReference>
<dbReference type="PANTHER" id="PTHR42715:SF10">
    <property type="entry name" value="BETA-GLUCOSIDASE"/>
    <property type="match status" value="1"/>
</dbReference>
<keyword evidence="6" id="KW-0325">Glycoprotein</keyword>
<evidence type="ECO:0000313" key="10">
    <source>
        <dbReference type="Proteomes" id="UP000283895"/>
    </source>
</evidence>
<evidence type="ECO:0000256" key="7">
    <source>
        <dbReference type="ARBA" id="ARBA00023295"/>
    </source>
</evidence>
<dbReference type="PANTHER" id="PTHR42715">
    <property type="entry name" value="BETA-GLUCOSIDASE"/>
    <property type="match status" value="1"/>
</dbReference>
<comment type="caution">
    <text evidence="9">The sequence shown here is derived from an EMBL/GenBank/DDBJ whole genome shotgun (WGS) entry which is preliminary data.</text>
</comment>
<evidence type="ECO:0000259" key="8">
    <source>
        <dbReference type="SMART" id="SM01217"/>
    </source>
</evidence>
<dbReference type="InterPro" id="IPR013783">
    <property type="entry name" value="Ig-like_fold"/>
</dbReference>
<keyword evidence="7" id="KW-0326">Glycosidase</keyword>
<evidence type="ECO:0000256" key="1">
    <source>
        <dbReference type="ARBA" id="ARBA00000448"/>
    </source>
</evidence>
<sequence>MSREDRIEALLRALTLEEKCFLVLGAEARSKNSHRRNFENFGEDPYLTGVMAAGYIRGVQEQGVGACMKHYVANDMETWRFNMDHQIDERTLREIYLKPFRALMALPRVYVAPSPVIAEKGRDAPPRSLVGFSKSFVLKGKSELVRISLDVSAVSWFDVEGRGGPSSSGRWRADTGTCKCFLGTSSRDIIADAEVVVE</sequence>
<keyword evidence="10" id="KW-1185">Reference proteome</keyword>
<evidence type="ECO:0000256" key="6">
    <source>
        <dbReference type="ARBA" id="ARBA00023180"/>
    </source>
</evidence>
<evidence type="ECO:0000256" key="4">
    <source>
        <dbReference type="ARBA" id="ARBA00012744"/>
    </source>
</evidence>
<dbReference type="OrthoDB" id="47059at2759"/>
<dbReference type="InterPro" id="IPR050288">
    <property type="entry name" value="Cellulose_deg_GH3"/>
</dbReference>
<dbReference type="Gene3D" id="2.60.40.10">
    <property type="entry name" value="Immunoglobulins"/>
    <property type="match status" value="1"/>
</dbReference>
<dbReference type="InterPro" id="IPR036962">
    <property type="entry name" value="Glyco_hydro_3_N_sf"/>
</dbReference>
<dbReference type="GO" id="GO:0005975">
    <property type="term" value="P:carbohydrate metabolic process"/>
    <property type="evidence" value="ECO:0007669"/>
    <property type="project" value="InterPro"/>
</dbReference>
<dbReference type="Proteomes" id="UP000283895">
    <property type="component" value="Unassembled WGS sequence"/>
</dbReference>
<accession>A0A423WGI2</accession>
<feature type="domain" description="Fibronectin type III-like" evidence="8">
    <location>
        <begin position="105"/>
        <end position="186"/>
    </location>
</feature>
<reference evidence="9 10" key="1">
    <citation type="submission" date="2015-09" db="EMBL/GenBank/DDBJ databases">
        <title>Host preference determinants of Valsa canker pathogens revealed by comparative genomics.</title>
        <authorList>
            <person name="Yin Z."/>
            <person name="Huang L."/>
        </authorList>
    </citation>
    <scope>NUCLEOTIDE SEQUENCE [LARGE SCALE GENOMIC DNA]</scope>
    <source>
        <strain evidence="9 10">03-1</strain>
    </source>
</reference>
<dbReference type="SMART" id="SM01217">
    <property type="entry name" value="Fn3_like"/>
    <property type="match status" value="1"/>
</dbReference>
<evidence type="ECO:0000313" key="9">
    <source>
        <dbReference type="EMBL" id="ROW02478.1"/>
    </source>
</evidence>
<evidence type="ECO:0000256" key="3">
    <source>
        <dbReference type="ARBA" id="ARBA00005336"/>
    </source>
</evidence>
<dbReference type="Gene3D" id="3.20.20.300">
    <property type="entry name" value="Glycoside hydrolase, family 3, N-terminal domain"/>
    <property type="match status" value="1"/>
</dbReference>